<proteinExistence type="predicted"/>
<evidence type="ECO:0000313" key="1">
    <source>
        <dbReference type="EMBL" id="KIM42653.1"/>
    </source>
</evidence>
<dbReference type="HOGENOM" id="CLU_2277836_0_0_1"/>
<sequence>MPPFDRSKIITQPSTVADLSLNWTSSLDVERKFLIITSWVALNGAISFHKLPYSIHDVDYWSSTPMTDDWAGRFMSAISHYPELPDDFRLWIFEWPYGCGYS</sequence>
<accession>A0A0C2XYG2</accession>
<evidence type="ECO:0000313" key="2">
    <source>
        <dbReference type="Proteomes" id="UP000053424"/>
    </source>
</evidence>
<keyword evidence="2" id="KW-1185">Reference proteome</keyword>
<gene>
    <name evidence="1" type="ORF">M413DRAFT_121273</name>
</gene>
<protein>
    <submittedName>
        <fullName evidence="1">Uncharacterized protein</fullName>
    </submittedName>
</protein>
<dbReference type="Proteomes" id="UP000053424">
    <property type="component" value="Unassembled WGS sequence"/>
</dbReference>
<dbReference type="EMBL" id="KN831777">
    <property type="protein sequence ID" value="KIM42653.1"/>
    <property type="molecule type" value="Genomic_DNA"/>
</dbReference>
<organism evidence="1 2">
    <name type="scientific">Hebeloma cylindrosporum</name>
    <dbReference type="NCBI Taxonomy" id="76867"/>
    <lineage>
        <taxon>Eukaryota</taxon>
        <taxon>Fungi</taxon>
        <taxon>Dikarya</taxon>
        <taxon>Basidiomycota</taxon>
        <taxon>Agaricomycotina</taxon>
        <taxon>Agaricomycetes</taxon>
        <taxon>Agaricomycetidae</taxon>
        <taxon>Agaricales</taxon>
        <taxon>Agaricineae</taxon>
        <taxon>Hymenogastraceae</taxon>
        <taxon>Hebeloma</taxon>
    </lineage>
</organism>
<name>A0A0C2XYG2_HEBCY</name>
<dbReference type="AlphaFoldDB" id="A0A0C2XYG2"/>
<reference evidence="2" key="2">
    <citation type="submission" date="2015-01" db="EMBL/GenBank/DDBJ databases">
        <title>Evolutionary Origins and Diversification of the Mycorrhizal Mutualists.</title>
        <authorList>
            <consortium name="DOE Joint Genome Institute"/>
            <consortium name="Mycorrhizal Genomics Consortium"/>
            <person name="Kohler A."/>
            <person name="Kuo A."/>
            <person name="Nagy L.G."/>
            <person name="Floudas D."/>
            <person name="Copeland A."/>
            <person name="Barry K.W."/>
            <person name="Cichocki N."/>
            <person name="Veneault-Fourrey C."/>
            <person name="LaButti K."/>
            <person name="Lindquist E.A."/>
            <person name="Lipzen A."/>
            <person name="Lundell T."/>
            <person name="Morin E."/>
            <person name="Murat C."/>
            <person name="Riley R."/>
            <person name="Ohm R."/>
            <person name="Sun H."/>
            <person name="Tunlid A."/>
            <person name="Henrissat B."/>
            <person name="Grigoriev I.V."/>
            <person name="Hibbett D.S."/>
            <person name="Martin F."/>
        </authorList>
    </citation>
    <scope>NUCLEOTIDE SEQUENCE [LARGE SCALE GENOMIC DNA]</scope>
    <source>
        <strain evidence="2">h7</strain>
    </source>
</reference>
<reference evidence="1 2" key="1">
    <citation type="submission" date="2014-04" db="EMBL/GenBank/DDBJ databases">
        <authorList>
            <consortium name="DOE Joint Genome Institute"/>
            <person name="Kuo A."/>
            <person name="Gay G."/>
            <person name="Dore J."/>
            <person name="Kohler A."/>
            <person name="Nagy L.G."/>
            <person name="Floudas D."/>
            <person name="Copeland A."/>
            <person name="Barry K.W."/>
            <person name="Cichocki N."/>
            <person name="Veneault-Fourrey C."/>
            <person name="LaButti K."/>
            <person name="Lindquist E.A."/>
            <person name="Lipzen A."/>
            <person name="Lundell T."/>
            <person name="Morin E."/>
            <person name="Murat C."/>
            <person name="Sun H."/>
            <person name="Tunlid A."/>
            <person name="Henrissat B."/>
            <person name="Grigoriev I.V."/>
            <person name="Hibbett D.S."/>
            <person name="Martin F."/>
            <person name="Nordberg H.P."/>
            <person name="Cantor M.N."/>
            <person name="Hua S.X."/>
        </authorList>
    </citation>
    <scope>NUCLEOTIDE SEQUENCE [LARGE SCALE GENOMIC DNA]</scope>
    <source>
        <strain evidence="2">h7</strain>
    </source>
</reference>